<keyword evidence="3" id="KW-1185">Reference proteome</keyword>
<evidence type="ECO:0000313" key="3">
    <source>
        <dbReference type="Proteomes" id="UP001139516"/>
    </source>
</evidence>
<evidence type="ECO:0000256" key="1">
    <source>
        <dbReference type="SAM" id="Phobius"/>
    </source>
</evidence>
<reference evidence="2" key="1">
    <citation type="submission" date="2022-04" db="EMBL/GenBank/DDBJ databases">
        <title>Roseomonas acroporae sp. nov., isolated from coral Acropora digitifera.</title>
        <authorList>
            <person name="Sun H."/>
        </authorList>
    </citation>
    <scope>NUCLEOTIDE SEQUENCE</scope>
    <source>
        <strain evidence="2">NAR14</strain>
    </source>
</reference>
<protein>
    <recommendedName>
        <fullName evidence="4">Lipoprotein</fullName>
    </recommendedName>
</protein>
<dbReference type="RefSeq" id="WP_248667034.1">
    <property type="nucleotide sequence ID" value="NZ_JALPRX010000043.1"/>
</dbReference>
<name>A0A9X1Y625_9PROT</name>
<dbReference type="AlphaFoldDB" id="A0A9X1Y625"/>
<dbReference type="Proteomes" id="UP001139516">
    <property type="component" value="Unassembled WGS sequence"/>
</dbReference>
<keyword evidence="1" id="KW-0472">Membrane</keyword>
<dbReference type="EMBL" id="JALPRX010000043">
    <property type="protein sequence ID" value="MCK8784909.1"/>
    <property type="molecule type" value="Genomic_DNA"/>
</dbReference>
<evidence type="ECO:0000313" key="2">
    <source>
        <dbReference type="EMBL" id="MCK8784909.1"/>
    </source>
</evidence>
<feature type="transmembrane region" description="Helical" evidence="1">
    <location>
        <begin position="56"/>
        <end position="77"/>
    </location>
</feature>
<organism evidence="2 3">
    <name type="scientific">Roseomonas acroporae</name>
    <dbReference type="NCBI Taxonomy" id="2937791"/>
    <lineage>
        <taxon>Bacteria</taxon>
        <taxon>Pseudomonadati</taxon>
        <taxon>Pseudomonadota</taxon>
        <taxon>Alphaproteobacteria</taxon>
        <taxon>Acetobacterales</taxon>
        <taxon>Roseomonadaceae</taxon>
        <taxon>Roseomonas</taxon>
    </lineage>
</organism>
<gene>
    <name evidence="2" type="ORF">M0638_11005</name>
</gene>
<comment type="caution">
    <text evidence="2">The sequence shown here is derived from an EMBL/GenBank/DDBJ whole genome shotgun (WGS) entry which is preliminary data.</text>
</comment>
<keyword evidence="1" id="KW-1133">Transmembrane helix</keyword>
<keyword evidence="1" id="KW-0812">Transmembrane</keyword>
<proteinExistence type="predicted"/>
<accession>A0A9X1Y625</accession>
<sequence>MGSGPIRQPAGKVALLLATLPGLFGLGGCGPLLTATTSSAAGIAGTGIASAVTDNTAVAAGIGLGVAAGASAALQYAQRRVHAATQDSIAAAAGPLPVNLVAEWRIRHSVPIEPDEQGQVAVVRLIGAPGFACKEIVFSVDTVEDRQPRRAFYTAIICRDGERWRWASAEPATERWGALQ</sequence>
<evidence type="ECO:0008006" key="4">
    <source>
        <dbReference type="Google" id="ProtNLM"/>
    </source>
</evidence>
<dbReference type="PROSITE" id="PS51257">
    <property type="entry name" value="PROKAR_LIPOPROTEIN"/>
    <property type="match status" value="1"/>
</dbReference>